<protein>
    <submittedName>
        <fullName evidence="1">Uncharacterized protein</fullName>
    </submittedName>
</protein>
<dbReference type="EMBL" id="HBHY01011841">
    <property type="protein sequence ID" value="CAE0139974.1"/>
    <property type="molecule type" value="Transcribed_RNA"/>
</dbReference>
<organism evidence="1">
    <name type="scientific">Prasinoderma singulare</name>
    <dbReference type="NCBI Taxonomy" id="676789"/>
    <lineage>
        <taxon>Eukaryota</taxon>
        <taxon>Viridiplantae</taxon>
        <taxon>Prasinodermophyta</taxon>
        <taxon>Prasinodermophyceae</taxon>
        <taxon>Prasinodermales</taxon>
        <taxon>Prasinodermaceae</taxon>
        <taxon>Prasinoderma</taxon>
    </lineage>
</organism>
<name>A0A7S3BN47_9VIRI</name>
<accession>A0A7S3BN47</accession>
<sequence length="131" mass="14156">MTTKIPTKAAIVNGTNEPALGVRAQANTAPETACACSGDHAVSGDPGAGLERSVWLRPPSLSWTPPPIQLPVPFRRWVELASGRRVELTNAQRAVWGWLYPCCPSAHLMKAAFGQRTPRPTTQVVWSKTAE</sequence>
<gene>
    <name evidence="1" type="ORF">PSIN1315_LOCUS7637</name>
</gene>
<proteinExistence type="predicted"/>
<reference evidence="1" key="1">
    <citation type="submission" date="2021-01" db="EMBL/GenBank/DDBJ databases">
        <authorList>
            <person name="Corre E."/>
            <person name="Pelletier E."/>
            <person name="Niang G."/>
            <person name="Scheremetjew M."/>
            <person name="Finn R."/>
            <person name="Kale V."/>
            <person name="Holt S."/>
            <person name="Cochrane G."/>
            <person name="Meng A."/>
            <person name="Brown T."/>
            <person name="Cohen L."/>
        </authorList>
    </citation>
    <scope>NUCLEOTIDE SEQUENCE</scope>
    <source>
        <strain evidence="1">RCC927</strain>
    </source>
</reference>
<dbReference type="AlphaFoldDB" id="A0A7S3BN47"/>
<evidence type="ECO:0000313" key="1">
    <source>
        <dbReference type="EMBL" id="CAE0139974.1"/>
    </source>
</evidence>